<dbReference type="GO" id="GO:0007019">
    <property type="term" value="P:microtubule depolymerization"/>
    <property type="evidence" value="ECO:0007669"/>
    <property type="project" value="TreeGrafter"/>
</dbReference>
<dbReference type="AlphaFoldDB" id="A0A833QX19"/>
<keyword evidence="2" id="KW-1133">Transmembrane helix</keyword>
<dbReference type="PANTHER" id="PTHR19845:SF0">
    <property type="entry name" value="KATANIN P80 WD40 REPEAT-CONTAINING SUBUNIT B1"/>
    <property type="match status" value="1"/>
</dbReference>
<dbReference type="InterPro" id="IPR001680">
    <property type="entry name" value="WD40_rpt"/>
</dbReference>
<dbReference type="OrthoDB" id="1938129at2759"/>
<evidence type="ECO:0000256" key="2">
    <source>
        <dbReference type="SAM" id="Phobius"/>
    </source>
</evidence>
<feature type="repeat" description="WD" evidence="1">
    <location>
        <begin position="121"/>
        <end position="142"/>
    </location>
</feature>
<dbReference type="GO" id="GO:0008352">
    <property type="term" value="C:katanin complex"/>
    <property type="evidence" value="ECO:0007669"/>
    <property type="project" value="TreeGrafter"/>
</dbReference>
<gene>
    <name evidence="3" type="ORF">FCM35_KLT21249</name>
</gene>
<dbReference type="EMBL" id="SWLB01000009">
    <property type="protein sequence ID" value="KAF3334645.1"/>
    <property type="molecule type" value="Genomic_DNA"/>
</dbReference>
<keyword evidence="4" id="KW-1185">Reference proteome</keyword>
<comment type="caution">
    <text evidence="3">The sequence shown here is derived from an EMBL/GenBank/DDBJ whole genome shotgun (WGS) entry which is preliminary data.</text>
</comment>
<keyword evidence="2" id="KW-0472">Membrane</keyword>
<name>A0A833QX19_9POAL</name>
<dbReference type="PROSITE" id="PS50082">
    <property type="entry name" value="WD_REPEATS_2"/>
    <property type="match status" value="1"/>
</dbReference>
<dbReference type="PANTHER" id="PTHR19845">
    <property type="entry name" value="KATANIN P80 SUBUNIT"/>
    <property type="match status" value="1"/>
</dbReference>
<reference evidence="3" key="1">
    <citation type="submission" date="2020-01" db="EMBL/GenBank/DDBJ databases">
        <title>Genome sequence of Kobresia littledalei, the first chromosome-level genome in the family Cyperaceae.</title>
        <authorList>
            <person name="Qu G."/>
        </authorList>
    </citation>
    <scope>NUCLEOTIDE SEQUENCE</scope>
    <source>
        <strain evidence="3">C.B.Clarke</strain>
        <tissue evidence="3">Leaf</tissue>
    </source>
</reference>
<sequence length="246" mass="28104">MDFTVWSHQQIQCASNHRAALGLKMDNGSRQWKMDIDRHCYRNRCRGIVRTGLQYALLKLDLQMISRHCRFLKNASEIVLNHILKHYHAIRALRRQLEFYICMSCFLFGLNMLFLFPLCSVSGSADKTVKFWDLETFEMIGSLGPETAQSTNNSPQVPLSQWMLRYTGGVRAMTFNSDGRSMFCGLHESMKAEKELSRDWTLMRSGTPGVPTSTEWLNYILPSGARIGIDPVSSLLPLFDVFCSSS</sequence>
<feature type="transmembrane region" description="Helical" evidence="2">
    <location>
        <begin position="97"/>
        <end position="118"/>
    </location>
</feature>
<dbReference type="InterPro" id="IPR036322">
    <property type="entry name" value="WD40_repeat_dom_sf"/>
</dbReference>
<evidence type="ECO:0000256" key="1">
    <source>
        <dbReference type="PROSITE-ProRule" id="PRU00221"/>
    </source>
</evidence>
<dbReference type="SUPFAM" id="SSF50978">
    <property type="entry name" value="WD40 repeat-like"/>
    <property type="match status" value="1"/>
</dbReference>
<dbReference type="InterPro" id="IPR029149">
    <property type="entry name" value="Creatin/AminoP/Spt16_N"/>
</dbReference>
<evidence type="ECO:0000313" key="4">
    <source>
        <dbReference type="Proteomes" id="UP000623129"/>
    </source>
</evidence>
<evidence type="ECO:0000313" key="3">
    <source>
        <dbReference type="EMBL" id="KAF3334645.1"/>
    </source>
</evidence>
<organism evidence="3 4">
    <name type="scientific">Carex littledalei</name>
    <dbReference type="NCBI Taxonomy" id="544730"/>
    <lineage>
        <taxon>Eukaryota</taxon>
        <taxon>Viridiplantae</taxon>
        <taxon>Streptophyta</taxon>
        <taxon>Embryophyta</taxon>
        <taxon>Tracheophyta</taxon>
        <taxon>Spermatophyta</taxon>
        <taxon>Magnoliopsida</taxon>
        <taxon>Liliopsida</taxon>
        <taxon>Poales</taxon>
        <taxon>Cyperaceae</taxon>
        <taxon>Cyperoideae</taxon>
        <taxon>Cariceae</taxon>
        <taxon>Carex</taxon>
        <taxon>Carex subgen. Euthyceras</taxon>
    </lineage>
</organism>
<accession>A0A833QX19</accession>
<keyword evidence="1" id="KW-0853">WD repeat</keyword>
<dbReference type="Proteomes" id="UP000623129">
    <property type="component" value="Unassembled WGS sequence"/>
</dbReference>
<dbReference type="Gene3D" id="3.40.350.10">
    <property type="entry name" value="Creatinase/prolidase N-terminal domain"/>
    <property type="match status" value="1"/>
</dbReference>
<proteinExistence type="predicted"/>
<protein>
    <submittedName>
        <fullName evidence="3">Katanin p80 WD40 repeat-containing subunit B1</fullName>
    </submittedName>
</protein>
<keyword evidence="2" id="KW-0812">Transmembrane</keyword>